<keyword evidence="2" id="KW-0472">Membrane</keyword>
<keyword evidence="2" id="KW-0812">Transmembrane</keyword>
<feature type="transmembrane region" description="Helical" evidence="2">
    <location>
        <begin position="6"/>
        <end position="27"/>
    </location>
</feature>
<keyword evidence="3" id="KW-1185">Reference proteome</keyword>
<accession>A0A7E4VSG6</accession>
<dbReference type="AlphaFoldDB" id="A0A7E4VSG6"/>
<reference evidence="3" key="1">
    <citation type="journal article" date="2013" name="Genetics">
        <title>The draft genome and transcriptome of Panagrellus redivivus are shaped by the harsh demands of a free-living lifestyle.</title>
        <authorList>
            <person name="Srinivasan J."/>
            <person name="Dillman A.R."/>
            <person name="Macchietto M.G."/>
            <person name="Heikkinen L."/>
            <person name="Lakso M."/>
            <person name="Fracchia K.M."/>
            <person name="Antoshechkin I."/>
            <person name="Mortazavi A."/>
            <person name="Wong G."/>
            <person name="Sternberg P.W."/>
        </authorList>
    </citation>
    <scope>NUCLEOTIDE SEQUENCE [LARGE SCALE GENOMIC DNA]</scope>
    <source>
        <strain evidence="3">MT8872</strain>
    </source>
</reference>
<evidence type="ECO:0000256" key="1">
    <source>
        <dbReference type="SAM" id="Coils"/>
    </source>
</evidence>
<evidence type="ECO:0000256" key="2">
    <source>
        <dbReference type="SAM" id="Phobius"/>
    </source>
</evidence>
<proteinExistence type="predicted"/>
<sequence length="120" mass="13822">MKTDDYGLAVMFVCLFNVILAVVYLAYKMAIYDNQKTVDDYKAEIRKSEEIIKVAEERIHNALERIHKAFEGGCINDPALEKSLERLDKALEKKHLSDLQFEKAKKKMNSAINADRKIQS</sequence>
<name>A0A7E4VSG6_PANRE</name>
<protein>
    <submittedName>
        <fullName evidence="4">SHOCT domain-containing protein</fullName>
    </submittedName>
</protein>
<organism evidence="3 4">
    <name type="scientific">Panagrellus redivivus</name>
    <name type="common">Microworm</name>
    <dbReference type="NCBI Taxonomy" id="6233"/>
    <lineage>
        <taxon>Eukaryota</taxon>
        <taxon>Metazoa</taxon>
        <taxon>Ecdysozoa</taxon>
        <taxon>Nematoda</taxon>
        <taxon>Chromadorea</taxon>
        <taxon>Rhabditida</taxon>
        <taxon>Tylenchina</taxon>
        <taxon>Panagrolaimomorpha</taxon>
        <taxon>Panagrolaimoidea</taxon>
        <taxon>Panagrolaimidae</taxon>
        <taxon>Panagrellus</taxon>
    </lineage>
</organism>
<keyword evidence="2" id="KW-1133">Transmembrane helix</keyword>
<evidence type="ECO:0000313" key="3">
    <source>
        <dbReference type="Proteomes" id="UP000492821"/>
    </source>
</evidence>
<dbReference type="Proteomes" id="UP000492821">
    <property type="component" value="Unassembled WGS sequence"/>
</dbReference>
<reference evidence="4" key="2">
    <citation type="submission" date="2020-10" db="UniProtKB">
        <authorList>
            <consortium name="WormBaseParasite"/>
        </authorList>
    </citation>
    <scope>IDENTIFICATION</scope>
</reference>
<evidence type="ECO:0000313" key="4">
    <source>
        <dbReference type="WBParaSite" id="Pan_g2501.t1"/>
    </source>
</evidence>
<dbReference type="WBParaSite" id="Pan_g2501.t1">
    <property type="protein sequence ID" value="Pan_g2501.t1"/>
    <property type="gene ID" value="Pan_g2501"/>
</dbReference>
<keyword evidence="1" id="KW-0175">Coiled coil</keyword>
<feature type="coiled-coil region" evidence="1">
    <location>
        <begin position="38"/>
        <end position="65"/>
    </location>
</feature>